<evidence type="ECO:0000313" key="2">
    <source>
        <dbReference type="EMBL" id="KAK7438586.1"/>
    </source>
</evidence>
<dbReference type="InterPro" id="IPR000073">
    <property type="entry name" value="AB_hydrolase_1"/>
</dbReference>
<proteinExistence type="predicted"/>
<feature type="domain" description="AB hydrolase-1" evidence="1">
    <location>
        <begin position="34"/>
        <end position="310"/>
    </location>
</feature>
<gene>
    <name evidence="2" type="ORF">VKT23_017921</name>
</gene>
<accession>A0ABR1IQS6</accession>
<sequence length="336" mass="37987">MRVETFQLKLPKSGLLYCANRYTTDTCQQNGITVVFAHCATAHKELYEPTIQKLLYLQQKHPHELRIREVWSVDSPSHGASVDLNRESLQTYGRVSLYEYADLLHHLCSSEHLSGHHIVGIGDSASTSAWVLASKLVPQIHFQALVLIEPVTVTPEIEEEGHLRSGLHNQWVSARRDKWVDETSTATWLKKRYPWQSWDPRVLELHTKYGFSRGQTTDCPPASYITPKCSKEQELSLYEFDPHSTAGAELPNLCKRVPVHVIFAERPEIIPRKARRAICDSSAGRTMASVSVIPETSHMAIMEKPELSADVIWKALTGEKIYSLDVHAKTSSRANL</sequence>
<dbReference type="SUPFAM" id="SSF53474">
    <property type="entry name" value="alpha/beta-Hydrolases"/>
    <property type="match status" value="1"/>
</dbReference>
<evidence type="ECO:0000259" key="1">
    <source>
        <dbReference type="Pfam" id="PF12697"/>
    </source>
</evidence>
<dbReference type="Gene3D" id="3.40.50.1820">
    <property type="entry name" value="alpha/beta hydrolase"/>
    <property type="match status" value="1"/>
</dbReference>
<protein>
    <recommendedName>
        <fullName evidence="1">AB hydrolase-1 domain-containing protein</fullName>
    </recommendedName>
</protein>
<organism evidence="2 3">
    <name type="scientific">Marasmiellus scandens</name>
    <dbReference type="NCBI Taxonomy" id="2682957"/>
    <lineage>
        <taxon>Eukaryota</taxon>
        <taxon>Fungi</taxon>
        <taxon>Dikarya</taxon>
        <taxon>Basidiomycota</taxon>
        <taxon>Agaricomycotina</taxon>
        <taxon>Agaricomycetes</taxon>
        <taxon>Agaricomycetidae</taxon>
        <taxon>Agaricales</taxon>
        <taxon>Marasmiineae</taxon>
        <taxon>Omphalotaceae</taxon>
        <taxon>Marasmiellus</taxon>
    </lineage>
</organism>
<name>A0ABR1IQS6_9AGAR</name>
<dbReference type="EMBL" id="JBANRG010000078">
    <property type="protein sequence ID" value="KAK7438586.1"/>
    <property type="molecule type" value="Genomic_DNA"/>
</dbReference>
<keyword evidence="3" id="KW-1185">Reference proteome</keyword>
<dbReference type="Pfam" id="PF12697">
    <property type="entry name" value="Abhydrolase_6"/>
    <property type="match status" value="1"/>
</dbReference>
<dbReference type="Proteomes" id="UP001498398">
    <property type="component" value="Unassembled WGS sequence"/>
</dbReference>
<dbReference type="InterPro" id="IPR029058">
    <property type="entry name" value="AB_hydrolase_fold"/>
</dbReference>
<evidence type="ECO:0000313" key="3">
    <source>
        <dbReference type="Proteomes" id="UP001498398"/>
    </source>
</evidence>
<reference evidence="2 3" key="1">
    <citation type="submission" date="2024-01" db="EMBL/GenBank/DDBJ databases">
        <title>A draft genome for the cacao thread blight pathogen Marasmiellus scandens.</title>
        <authorList>
            <person name="Baruah I.K."/>
            <person name="Leung J."/>
            <person name="Bukari Y."/>
            <person name="Amoako-Attah I."/>
            <person name="Meinhardt L.W."/>
            <person name="Bailey B.A."/>
            <person name="Cohen S.P."/>
        </authorList>
    </citation>
    <scope>NUCLEOTIDE SEQUENCE [LARGE SCALE GENOMIC DNA]</scope>
    <source>
        <strain evidence="2 3">GH-19</strain>
    </source>
</reference>
<comment type="caution">
    <text evidence="2">The sequence shown here is derived from an EMBL/GenBank/DDBJ whole genome shotgun (WGS) entry which is preliminary data.</text>
</comment>